<comment type="subcellular location">
    <subcellularLocation>
        <location evidence="1 9">Cell membrane</location>
        <topology evidence="1 9">Multi-pass membrane protein</topology>
    </subcellularLocation>
</comment>
<feature type="transmembrane region" description="Helical" evidence="9">
    <location>
        <begin position="170"/>
        <end position="191"/>
    </location>
</feature>
<feature type="transmembrane region" description="Helical" evidence="9">
    <location>
        <begin position="107"/>
        <end position="129"/>
    </location>
</feature>
<keyword evidence="2 9" id="KW-0813">Transport</keyword>
<evidence type="ECO:0000256" key="5">
    <source>
        <dbReference type="ARBA" id="ARBA00022989"/>
    </source>
</evidence>
<evidence type="ECO:0000313" key="12">
    <source>
        <dbReference type="RefSeq" id="XP_022295675.1"/>
    </source>
</evidence>
<dbReference type="OrthoDB" id="6095343at2759"/>
<dbReference type="GeneID" id="111105603"/>
<evidence type="ECO:0000256" key="1">
    <source>
        <dbReference type="ARBA" id="ARBA00004651"/>
    </source>
</evidence>
<evidence type="ECO:0000256" key="4">
    <source>
        <dbReference type="ARBA" id="ARBA00022692"/>
    </source>
</evidence>
<dbReference type="PRINTS" id="PR01262">
    <property type="entry name" value="INNEXIN"/>
</dbReference>
<evidence type="ECO:0000256" key="10">
    <source>
        <dbReference type="SAM" id="MobiDB-lite"/>
    </source>
</evidence>
<comment type="similarity">
    <text evidence="9">Belongs to the pannexin family.</text>
</comment>
<dbReference type="GO" id="GO:0034220">
    <property type="term" value="P:monoatomic ion transmembrane transport"/>
    <property type="evidence" value="ECO:0007669"/>
    <property type="project" value="UniProtKB-KW"/>
</dbReference>
<keyword evidence="5 9" id="KW-1133">Transmembrane helix</keyword>
<dbReference type="GO" id="GO:0005243">
    <property type="term" value="F:gap junction channel activity"/>
    <property type="evidence" value="ECO:0007669"/>
    <property type="project" value="TreeGrafter"/>
</dbReference>
<evidence type="ECO:0000256" key="8">
    <source>
        <dbReference type="ARBA" id="ARBA00023303"/>
    </source>
</evidence>
<gene>
    <name evidence="12" type="primary">LOC111105603</name>
    <name evidence="9" type="synonym">inx</name>
</gene>
<evidence type="ECO:0000256" key="6">
    <source>
        <dbReference type="ARBA" id="ARBA00023065"/>
    </source>
</evidence>
<evidence type="ECO:0000313" key="11">
    <source>
        <dbReference type="Proteomes" id="UP000694844"/>
    </source>
</evidence>
<dbReference type="RefSeq" id="XP_022295675.1">
    <property type="nucleotide sequence ID" value="XM_022439967.1"/>
</dbReference>
<dbReference type="GO" id="GO:0005921">
    <property type="term" value="C:gap junction"/>
    <property type="evidence" value="ECO:0007669"/>
    <property type="project" value="UniProtKB-UniRule"/>
</dbReference>
<comment type="function">
    <text evidence="9">Structural component of the gap junctions.</text>
</comment>
<evidence type="ECO:0000256" key="7">
    <source>
        <dbReference type="ARBA" id="ARBA00023136"/>
    </source>
</evidence>
<dbReference type="Pfam" id="PF00876">
    <property type="entry name" value="Innexin"/>
    <property type="match status" value="1"/>
</dbReference>
<dbReference type="KEGG" id="cvn:111105603"/>
<dbReference type="PANTHER" id="PTHR11893">
    <property type="entry name" value="INNEXIN"/>
    <property type="match status" value="1"/>
</dbReference>
<evidence type="ECO:0000256" key="2">
    <source>
        <dbReference type="ARBA" id="ARBA00022448"/>
    </source>
</evidence>
<feature type="region of interest" description="Disordered" evidence="10">
    <location>
        <begin position="371"/>
        <end position="424"/>
    </location>
</feature>
<name>A0A8B8AWX7_CRAVI</name>
<dbReference type="PANTHER" id="PTHR11893:SF36">
    <property type="entry name" value="INNEXIN-5"/>
    <property type="match status" value="1"/>
</dbReference>
<organism evidence="11 12">
    <name type="scientific">Crassostrea virginica</name>
    <name type="common">Eastern oyster</name>
    <dbReference type="NCBI Taxonomy" id="6565"/>
    <lineage>
        <taxon>Eukaryota</taxon>
        <taxon>Metazoa</taxon>
        <taxon>Spiralia</taxon>
        <taxon>Lophotrochozoa</taxon>
        <taxon>Mollusca</taxon>
        <taxon>Bivalvia</taxon>
        <taxon>Autobranchia</taxon>
        <taxon>Pteriomorphia</taxon>
        <taxon>Ostreida</taxon>
        <taxon>Ostreoidea</taxon>
        <taxon>Ostreidae</taxon>
        <taxon>Crassostrea</taxon>
    </lineage>
</organism>
<proteinExistence type="inferred from homology"/>
<keyword evidence="7 9" id="KW-0472">Membrane</keyword>
<feature type="compositionally biased region" description="Polar residues" evidence="10">
    <location>
        <begin position="371"/>
        <end position="387"/>
    </location>
</feature>
<keyword evidence="8 9" id="KW-0407">Ion channel</keyword>
<accession>A0A8B8AWX7</accession>
<evidence type="ECO:0000256" key="3">
    <source>
        <dbReference type="ARBA" id="ARBA00022475"/>
    </source>
</evidence>
<protein>
    <recommendedName>
        <fullName evidence="9">Innexin</fullName>
    </recommendedName>
</protein>
<dbReference type="GO" id="GO:0005886">
    <property type="term" value="C:plasma membrane"/>
    <property type="evidence" value="ECO:0007669"/>
    <property type="project" value="UniProtKB-SubCell"/>
</dbReference>
<feature type="transmembrane region" description="Helical" evidence="9">
    <location>
        <begin position="272"/>
        <end position="299"/>
    </location>
</feature>
<keyword evidence="11" id="KW-1185">Reference proteome</keyword>
<sequence length="424" mass="48013">MPHRPQTCNTKMALTSRESWVDALNGRWTPLLFLVLGVVSWIGQIYIAPIACNTPVEFTATMSRYSSYRCYMETNLATPHPRDNFGIPMIYSDTQDDKSKSNGVRTLYQYIPLILILQALFLRIPFILWKLGQDKLGIHFTVTSANGENSQSVGKRLAIYLDQWIQSRNVSVLSVGSLTIFHCFVKLLYFVSVSVHLGVLDPLLKAENQTSFGSQVLANIQEKKYRFFSTSPAFPRQIMCTYDIHFLNTPQRFTFECVLPFNPYLEQIMAVVWWWLIFLIAATIADGILYLFGALLPYFRVWFVQSNLLKTDLANSKQAVNERSISQFANDTLGEDVIVFLKQTQENDNGCIVMETVTELWRISHGDVQSQPAHAPCSQQQGTSGTAYPTAPFPIQTGSSQGQPEALYPVNPGSSWENEKMLQQ</sequence>
<evidence type="ECO:0000256" key="9">
    <source>
        <dbReference type="RuleBase" id="RU010713"/>
    </source>
</evidence>
<dbReference type="PROSITE" id="PS51013">
    <property type="entry name" value="PANNEXIN"/>
    <property type="match status" value="1"/>
</dbReference>
<keyword evidence="4 9" id="KW-0812">Transmembrane</keyword>
<feature type="transmembrane region" description="Helical" evidence="9">
    <location>
        <begin position="31"/>
        <end position="51"/>
    </location>
</feature>
<dbReference type="Proteomes" id="UP000694844">
    <property type="component" value="Chromosome 7"/>
</dbReference>
<keyword evidence="6 9" id="KW-0406">Ion transport</keyword>
<dbReference type="InterPro" id="IPR000990">
    <property type="entry name" value="Innexin"/>
</dbReference>
<dbReference type="AlphaFoldDB" id="A0A8B8AWX7"/>
<reference evidence="12" key="1">
    <citation type="submission" date="2025-08" db="UniProtKB">
        <authorList>
            <consortium name="RefSeq"/>
        </authorList>
    </citation>
    <scope>IDENTIFICATION</scope>
    <source>
        <tissue evidence="12">Whole sample</tissue>
    </source>
</reference>
<keyword evidence="3" id="KW-1003">Cell membrane</keyword>